<feature type="region of interest" description="Disordered" evidence="1">
    <location>
        <begin position="1"/>
        <end position="84"/>
    </location>
</feature>
<dbReference type="Proteomes" id="UP000242287">
    <property type="component" value="Unassembled WGS sequence"/>
</dbReference>
<dbReference type="EMBL" id="KZ302151">
    <property type="protein sequence ID" value="PFH46887.1"/>
    <property type="molecule type" value="Genomic_DNA"/>
</dbReference>
<name>A0A2A9NF53_9AGAR</name>
<keyword evidence="3" id="KW-1185">Reference proteome</keyword>
<protein>
    <submittedName>
        <fullName evidence="2">Uncharacterized protein</fullName>
    </submittedName>
</protein>
<feature type="compositionally biased region" description="Basic and acidic residues" evidence="1">
    <location>
        <begin position="312"/>
        <end position="330"/>
    </location>
</feature>
<reference evidence="2 3" key="1">
    <citation type="submission" date="2014-02" db="EMBL/GenBank/DDBJ databases">
        <title>Transposable element dynamics among asymbiotic and ectomycorrhizal Amanita fungi.</title>
        <authorList>
            <consortium name="DOE Joint Genome Institute"/>
            <person name="Hess J."/>
            <person name="Skrede I."/>
            <person name="Wolfe B."/>
            <person name="LaButti K."/>
            <person name="Ohm R.A."/>
            <person name="Grigoriev I.V."/>
            <person name="Pringle A."/>
        </authorList>
    </citation>
    <scope>NUCLEOTIDE SEQUENCE [LARGE SCALE GENOMIC DNA]</scope>
    <source>
        <strain evidence="2 3">SKay4041</strain>
    </source>
</reference>
<gene>
    <name evidence="2" type="ORF">AMATHDRAFT_50700</name>
</gene>
<feature type="region of interest" description="Disordered" evidence="1">
    <location>
        <begin position="185"/>
        <end position="224"/>
    </location>
</feature>
<evidence type="ECO:0000313" key="3">
    <source>
        <dbReference type="Proteomes" id="UP000242287"/>
    </source>
</evidence>
<accession>A0A2A9NF53</accession>
<feature type="region of interest" description="Disordered" evidence="1">
    <location>
        <begin position="289"/>
        <end position="340"/>
    </location>
</feature>
<feature type="compositionally biased region" description="Polar residues" evidence="1">
    <location>
        <begin position="51"/>
        <end position="71"/>
    </location>
</feature>
<proteinExistence type="predicted"/>
<evidence type="ECO:0000313" key="2">
    <source>
        <dbReference type="EMBL" id="PFH46887.1"/>
    </source>
</evidence>
<sequence length="527" mass="57395">MLKQLNKTTTTLKQGLNSTARKPLTGTSANKENVGKKPLSQAATQLKKPLASSSKAGTSIGSVNKPTQKTGSDARRQALTDLPISTIKKSKLPVKGSRVSTSSVSPCDEDWAAGLDEASVSTPIKKRSPVSHERRPLTPYHQRVSSIPRASVVDDTLDLSEKHTVDNISNPEMSNKELQVPIVPHSKVGTKPPSPCPDCPQTELPTVSGASRANGDPADTTGDSTVDIERELNKFYAKHGDACNLMDISLGSLDDVKIDYSFEFPTGAIGRAPHILVAQYKCAQKRKQQAAQNMTDIRKEGGSHKSSKPKSARQDADCERKQPTRSKDDAPSPGSGTLDQMMQDGWILDLPIHVFAPAFNWPVMEPEQYIIPTRPSQESSPVIPSLIVTSPSDGDLVLPPSIENCVHEFDYQDILDGSYKDSLLDASLHNWTLRFQSSASESHPQAVPEIASTMTADIPEVIVTSPSDGDLISYVAEGEINLDFEDIVNKAYKNYLLDGSLHNWNMRFKFSMDEDVESSDTESTDSL</sequence>
<dbReference type="OrthoDB" id="3050811at2759"/>
<dbReference type="AlphaFoldDB" id="A0A2A9NF53"/>
<organism evidence="2 3">
    <name type="scientific">Amanita thiersii Skay4041</name>
    <dbReference type="NCBI Taxonomy" id="703135"/>
    <lineage>
        <taxon>Eukaryota</taxon>
        <taxon>Fungi</taxon>
        <taxon>Dikarya</taxon>
        <taxon>Basidiomycota</taxon>
        <taxon>Agaricomycotina</taxon>
        <taxon>Agaricomycetes</taxon>
        <taxon>Agaricomycetidae</taxon>
        <taxon>Agaricales</taxon>
        <taxon>Pluteineae</taxon>
        <taxon>Amanitaceae</taxon>
        <taxon>Amanita</taxon>
    </lineage>
</organism>
<feature type="compositionally biased region" description="Low complexity" evidence="1">
    <location>
        <begin position="1"/>
        <end position="17"/>
    </location>
</feature>
<evidence type="ECO:0000256" key="1">
    <source>
        <dbReference type="SAM" id="MobiDB-lite"/>
    </source>
</evidence>